<sequence>MGLYTSVMEEIAFYTGLSPAAFFTVLAMMVVVYRTVSAMFVSPEDYNKPPVVSARTHPQFEDPEPPRQPVQLGQVTDRELLAYDGSDPNKPLLMAIRGQIFDVSTGRFNDLSSGSRITLSLHSGLKDHIPIGHYTNVIIGLMDPTLVFERNGLCIDEYERNFYGPGGPYAMFAGKECSRALALLSFKPEEINGDLEGLGESEFTILEDWEFKFIEKYPKVGLLIPEERAPKKEEQVQDSLENSNEYKDETK</sequence>
<keyword evidence="5" id="KW-0256">Endoplasmic reticulum</keyword>
<dbReference type="InterPro" id="IPR036400">
    <property type="entry name" value="Cyt_B5-like_heme/steroid_sf"/>
</dbReference>
<keyword evidence="10" id="KW-1133">Transmembrane helix</keyword>
<keyword evidence="4" id="KW-0479">Metal-binding</keyword>
<organism evidence="12 13">
    <name type="scientific">Phaseolus angularis</name>
    <name type="common">Azuki bean</name>
    <name type="synonym">Vigna angularis</name>
    <dbReference type="NCBI Taxonomy" id="3914"/>
    <lineage>
        <taxon>Eukaryota</taxon>
        <taxon>Viridiplantae</taxon>
        <taxon>Streptophyta</taxon>
        <taxon>Embryophyta</taxon>
        <taxon>Tracheophyta</taxon>
        <taxon>Spermatophyta</taxon>
        <taxon>Magnoliopsida</taxon>
        <taxon>eudicotyledons</taxon>
        <taxon>Gunneridae</taxon>
        <taxon>Pentapetalae</taxon>
        <taxon>rosids</taxon>
        <taxon>fabids</taxon>
        <taxon>Fabales</taxon>
        <taxon>Fabaceae</taxon>
        <taxon>Papilionoideae</taxon>
        <taxon>50 kb inversion clade</taxon>
        <taxon>NPAAA clade</taxon>
        <taxon>indigoferoid/millettioid clade</taxon>
        <taxon>Phaseoleae</taxon>
        <taxon>Vigna</taxon>
    </lineage>
</organism>
<dbReference type="Proteomes" id="UP000743370">
    <property type="component" value="Unassembled WGS sequence"/>
</dbReference>
<comment type="caution">
    <text evidence="12">The sequence shown here is derived from an EMBL/GenBank/DDBJ whole genome shotgun (WGS) entry which is preliminary data.</text>
</comment>
<dbReference type="Gene3D" id="3.10.120.10">
    <property type="entry name" value="Cytochrome b5-like heme/steroid binding domain"/>
    <property type="match status" value="2"/>
</dbReference>
<evidence type="ECO:0000256" key="4">
    <source>
        <dbReference type="ARBA" id="ARBA00022723"/>
    </source>
</evidence>
<evidence type="ECO:0000256" key="5">
    <source>
        <dbReference type="ARBA" id="ARBA00022824"/>
    </source>
</evidence>
<dbReference type="GO" id="GO:0016020">
    <property type="term" value="C:membrane"/>
    <property type="evidence" value="ECO:0007669"/>
    <property type="project" value="TreeGrafter"/>
</dbReference>
<evidence type="ECO:0000313" key="12">
    <source>
        <dbReference type="EMBL" id="KAG2384232.1"/>
    </source>
</evidence>
<accession>A0A8T0JU68</accession>
<reference evidence="12 13" key="1">
    <citation type="submission" date="2020-05" db="EMBL/GenBank/DDBJ databases">
        <title>Vigna angularis (adzuki bean) Var. LongXiaoDou No. 4 denovo assembly.</title>
        <authorList>
            <person name="Xiang H."/>
        </authorList>
    </citation>
    <scope>NUCLEOTIDE SEQUENCE [LARGE SCALE GENOMIC DNA]</scope>
    <source>
        <tissue evidence="12">Leaf</tissue>
    </source>
</reference>
<keyword evidence="2" id="KW-0349">Heme</keyword>
<dbReference type="InterPro" id="IPR050577">
    <property type="entry name" value="MAPR/NEUFC/NENF-like"/>
</dbReference>
<evidence type="ECO:0000256" key="2">
    <source>
        <dbReference type="ARBA" id="ARBA00022617"/>
    </source>
</evidence>
<name>A0A8T0JU68_PHAAN</name>
<comment type="similarity">
    <text evidence="8">Belongs to the cytochrome b5 family. MAPR subfamily.</text>
</comment>
<evidence type="ECO:0000313" key="13">
    <source>
        <dbReference type="Proteomes" id="UP000743370"/>
    </source>
</evidence>
<protein>
    <submittedName>
        <fullName evidence="12">Membrane steroid-binding protein</fullName>
    </submittedName>
</protein>
<evidence type="ECO:0000256" key="10">
    <source>
        <dbReference type="SAM" id="Phobius"/>
    </source>
</evidence>
<dbReference type="SMART" id="SM01117">
    <property type="entry name" value="Cyt-b5"/>
    <property type="match status" value="1"/>
</dbReference>
<keyword evidence="3" id="KW-0754">Steroid-binding</keyword>
<evidence type="ECO:0000256" key="3">
    <source>
        <dbReference type="ARBA" id="ARBA00022665"/>
    </source>
</evidence>
<dbReference type="GO" id="GO:0005783">
    <property type="term" value="C:endoplasmic reticulum"/>
    <property type="evidence" value="ECO:0007669"/>
    <property type="project" value="UniProtKB-SubCell"/>
</dbReference>
<keyword evidence="10" id="KW-0812">Transmembrane</keyword>
<evidence type="ECO:0000256" key="9">
    <source>
        <dbReference type="SAM" id="MobiDB-lite"/>
    </source>
</evidence>
<feature type="region of interest" description="Disordered" evidence="9">
    <location>
        <begin position="228"/>
        <end position="251"/>
    </location>
</feature>
<evidence type="ECO:0000256" key="7">
    <source>
        <dbReference type="ARBA" id="ARBA00023121"/>
    </source>
</evidence>
<feature type="domain" description="Cytochrome b5 heme-binding" evidence="11">
    <location>
        <begin position="75"/>
        <end position="224"/>
    </location>
</feature>
<gene>
    <name evidence="12" type="ORF">HKW66_Vig0150050</name>
</gene>
<comment type="subcellular location">
    <subcellularLocation>
        <location evidence="1">Endoplasmic reticulum</location>
    </subcellularLocation>
</comment>
<dbReference type="GO" id="GO:0005496">
    <property type="term" value="F:steroid binding"/>
    <property type="evidence" value="ECO:0007669"/>
    <property type="project" value="UniProtKB-KW"/>
</dbReference>
<keyword evidence="10" id="KW-0472">Membrane</keyword>
<evidence type="ECO:0000256" key="8">
    <source>
        <dbReference type="ARBA" id="ARBA00038357"/>
    </source>
</evidence>
<dbReference type="GO" id="GO:0046872">
    <property type="term" value="F:metal ion binding"/>
    <property type="evidence" value="ECO:0007669"/>
    <property type="project" value="UniProtKB-KW"/>
</dbReference>
<dbReference type="EMBL" id="JABFOF010000008">
    <property type="protein sequence ID" value="KAG2384232.1"/>
    <property type="molecule type" value="Genomic_DNA"/>
</dbReference>
<evidence type="ECO:0000256" key="1">
    <source>
        <dbReference type="ARBA" id="ARBA00004240"/>
    </source>
</evidence>
<evidence type="ECO:0000256" key="6">
    <source>
        <dbReference type="ARBA" id="ARBA00023004"/>
    </source>
</evidence>
<feature type="transmembrane region" description="Helical" evidence="10">
    <location>
        <begin position="12"/>
        <end position="33"/>
    </location>
</feature>
<dbReference type="PANTHER" id="PTHR10281:SF72">
    <property type="entry name" value="NEUDESIN"/>
    <property type="match status" value="1"/>
</dbReference>
<keyword evidence="7" id="KW-0446">Lipid-binding</keyword>
<evidence type="ECO:0000259" key="11">
    <source>
        <dbReference type="SMART" id="SM01117"/>
    </source>
</evidence>
<dbReference type="PANTHER" id="PTHR10281">
    <property type="entry name" value="MEMBRANE-ASSOCIATED PROGESTERONE RECEPTOR COMPONENT-RELATED"/>
    <property type="match status" value="1"/>
</dbReference>
<dbReference type="AlphaFoldDB" id="A0A8T0JU68"/>
<dbReference type="SUPFAM" id="SSF55856">
    <property type="entry name" value="Cytochrome b5-like heme/steroid binding domain"/>
    <property type="match status" value="2"/>
</dbReference>
<keyword evidence="6" id="KW-0408">Iron</keyword>
<dbReference type="InterPro" id="IPR001199">
    <property type="entry name" value="Cyt_B5-like_heme/steroid-bd"/>
</dbReference>
<proteinExistence type="inferred from homology"/>